<evidence type="ECO:0000256" key="1">
    <source>
        <dbReference type="ARBA" id="ARBA00022679"/>
    </source>
</evidence>
<dbReference type="AlphaFoldDB" id="A0A4Q1K3X4"/>
<dbReference type="PANTHER" id="PTHR46401:SF2">
    <property type="entry name" value="GLYCOSYLTRANSFERASE WBBK-RELATED"/>
    <property type="match status" value="1"/>
</dbReference>
<evidence type="ECO:0000313" key="4">
    <source>
        <dbReference type="Proteomes" id="UP000290283"/>
    </source>
</evidence>
<reference evidence="4" key="1">
    <citation type="submission" date="2019-01" db="EMBL/GenBank/DDBJ databases">
        <title>Cytophagaceae bacterium strain CAR-16.</title>
        <authorList>
            <person name="Chen W.-M."/>
        </authorList>
    </citation>
    <scope>NUCLEOTIDE SEQUENCE [LARGE SCALE GENOMIC DNA]</scope>
    <source>
        <strain evidence="4">LLJ-11</strain>
    </source>
</reference>
<dbReference type="Proteomes" id="UP000290283">
    <property type="component" value="Unassembled WGS sequence"/>
</dbReference>
<accession>A0A4Q1K3X4</accession>
<dbReference type="EMBL" id="SBKO01000004">
    <property type="protein sequence ID" value="RXR17743.1"/>
    <property type="molecule type" value="Genomic_DNA"/>
</dbReference>
<protein>
    <submittedName>
        <fullName evidence="3">Glycosyltransferase</fullName>
    </submittedName>
</protein>
<keyword evidence="4" id="KW-1185">Reference proteome</keyword>
<dbReference type="GO" id="GO:0016757">
    <property type="term" value="F:glycosyltransferase activity"/>
    <property type="evidence" value="ECO:0007669"/>
    <property type="project" value="InterPro"/>
</dbReference>
<dbReference type="Pfam" id="PF00534">
    <property type="entry name" value="Glycos_transf_1"/>
    <property type="match status" value="1"/>
</dbReference>
<dbReference type="GO" id="GO:0009103">
    <property type="term" value="P:lipopolysaccharide biosynthetic process"/>
    <property type="evidence" value="ECO:0007669"/>
    <property type="project" value="TreeGrafter"/>
</dbReference>
<dbReference type="CDD" id="cd03801">
    <property type="entry name" value="GT4_PimA-like"/>
    <property type="match status" value="1"/>
</dbReference>
<dbReference type="RefSeq" id="WP_129436171.1">
    <property type="nucleotide sequence ID" value="NZ_SBKO01000004.1"/>
</dbReference>
<organism evidence="3 4">
    <name type="scientific">Flavobacterium amnicola</name>
    <dbReference type="NCBI Taxonomy" id="2506422"/>
    <lineage>
        <taxon>Bacteria</taxon>
        <taxon>Pseudomonadati</taxon>
        <taxon>Bacteroidota</taxon>
        <taxon>Flavobacteriia</taxon>
        <taxon>Flavobacteriales</taxon>
        <taxon>Flavobacteriaceae</taxon>
        <taxon>Flavobacterium</taxon>
    </lineage>
</organism>
<dbReference type="PANTHER" id="PTHR46401">
    <property type="entry name" value="GLYCOSYLTRANSFERASE WBBK-RELATED"/>
    <property type="match status" value="1"/>
</dbReference>
<proteinExistence type="predicted"/>
<dbReference type="Gene3D" id="3.40.50.2000">
    <property type="entry name" value="Glycogen Phosphorylase B"/>
    <property type="match status" value="2"/>
</dbReference>
<dbReference type="InterPro" id="IPR001296">
    <property type="entry name" value="Glyco_trans_1"/>
</dbReference>
<dbReference type="OrthoDB" id="1395864at2"/>
<name>A0A4Q1K3X4_9FLAO</name>
<keyword evidence="1 3" id="KW-0808">Transferase</keyword>
<gene>
    <name evidence="3" type="ORF">EQG63_09680</name>
</gene>
<evidence type="ECO:0000313" key="3">
    <source>
        <dbReference type="EMBL" id="RXR17743.1"/>
    </source>
</evidence>
<evidence type="ECO:0000259" key="2">
    <source>
        <dbReference type="Pfam" id="PF00534"/>
    </source>
</evidence>
<comment type="caution">
    <text evidence="3">The sequence shown here is derived from an EMBL/GenBank/DDBJ whole genome shotgun (WGS) entry which is preliminary data.</text>
</comment>
<sequence length="371" mass="43035">MIFLIVTSVPHIIEENKFYSYSPYVREMNVWIKNVEKVIVLAPTESVNKSAIHLKYEHENIEFVSIPSINLLSFFSILQTIVKVPIILFTLFNYFKKADHIHLRCPGNIGLLGLFVQILFPKKKKTAKYAGNWDPKSRQPLSYKIQQFILSNTFLTKNIKVLVYGKWKNSTQNIYPFFTATYSELQKENNVIRSLNGDVRMIFVGALLKGKGALYAIQLIQRLHIENCNVKLSIYGEGNQRAEIENYITKNDLNEQIQLFGNRNSEELVEAYKRSHFVLLPSQSEGWPKVIAEGMFWGCVPIVSKVSCVPYMLDEGKRGVLLDLNFEKDIIEIKNILNQNVMYQKMAQESINWSREFTLEKFEAEIKLFLQ</sequence>
<feature type="domain" description="Glycosyl transferase family 1" evidence="2">
    <location>
        <begin position="196"/>
        <end position="350"/>
    </location>
</feature>
<dbReference type="SUPFAM" id="SSF53756">
    <property type="entry name" value="UDP-Glycosyltransferase/glycogen phosphorylase"/>
    <property type="match status" value="1"/>
</dbReference>